<reference evidence="2 3" key="1">
    <citation type="journal article" date="2024" name="bioRxiv">
        <title>A reference genome for Trichogramma kaykai: A tiny desert-dwelling parasitoid wasp with competing sex-ratio distorters.</title>
        <authorList>
            <person name="Culotta J."/>
            <person name="Lindsey A.R."/>
        </authorList>
    </citation>
    <scope>NUCLEOTIDE SEQUENCE [LARGE SCALE GENOMIC DNA]</scope>
    <source>
        <strain evidence="2 3">KSX58</strain>
    </source>
</reference>
<dbReference type="Proteomes" id="UP001627154">
    <property type="component" value="Unassembled WGS sequence"/>
</dbReference>
<name>A0ABD2WBE6_9HYME</name>
<organism evidence="2 3">
    <name type="scientific">Trichogramma kaykai</name>
    <dbReference type="NCBI Taxonomy" id="54128"/>
    <lineage>
        <taxon>Eukaryota</taxon>
        <taxon>Metazoa</taxon>
        <taxon>Ecdysozoa</taxon>
        <taxon>Arthropoda</taxon>
        <taxon>Hexapoda</taxon>
        <taxon>Insecta</taxon>
        <taxon>Pterygota</taxon>
        <taxon>Neoptera</taxon>
        <taxon>Endopterygota</taxon>
        <taxon>Hymenoptera</taxon>
        <taxon>Apocrita</taxon>
        <taxon>Proctotrupomorpha</taxon>
        <taxon>Chalcidoidea</taxon>
        <taxon>Trichogrammatidae</taxon>
        <taxon>Trichogramma</taxon>
    </lineage>
</organism>
<accession>A0ABD2WBE6</accession>
<sequence>MSKLVTKAKVRFVQDKHIAMLDIDKIIEFKQKKPAHKKDFCAKKLYKGIWKDEKNSTELILPIQVGGLDCGEKEEELLKARRISFPTVNLSNLDRFSDSTDGQSHFIEETEKDKKVS</sequence>
<protein>
    <submittedName>
        <fullName evidence="2">Uncharacterized protein</fullName>
    </submittedName>
</protein>
<keyword evidence="3" id="KW-1185">Reference proteome</keyword>
<evidence type="ECO:0000256" key="1">
    <source>
        <dbReference type="SAM" id="MobiDB-lite"/>
    </source>
</evidence>
<feature type="region of interest" description="Disordered" evidence="1">
    <location>
        <begin position="92"/>
        <end position="117"/>
    </location>
</feature>
<proteinExistence type="predicted"/>
<dbReference type="EMBL" id="JBJJXI010000122">
    <property type="protein sequence ID" value="KAL3389802.1"/>
    <property type="molecule type" value="Genomic_DNA"/>
</dbReference>
<comment type="caution">
    <text evidence="2">The sequence shown here is derived from an EMBL/GenBank/DDBJ whole genome shotgun (WGS) entry which is preliminary data.</text>
</comment>
<evidence type="ECO:0000313" key="3">
    <source>
        <dbReference type="Proteomes" id="UP001627154"/>
    </source>
</evidence>
<evidence type="ECO:0000313" key="2">
    <source>
        <dbReference type="EMBL" id="KAL3389802.1"/>
    </source>
</evidence>
<feature type="compositionally biased region" description="Basic and acidic residues" evidence="1">
    <location>
        <begin position="106"/>
        <end position="117"/>
    </location>
</feature>
<gene>
    <name evidence="2" type="ORF">TKK_015165</name>
</gene>
<dbReference type="AlphaFoldDB" id="A0ABD2WBE6"/>
<feature type="compositionally biased region" description="Polar residues" evidence="1">
    <location>
        <begin position="92"/>
        <end position="103"/>
    </location>
</feature>